<gene>
    <name evidence="3" type="ORF">Gferi_04955</name>
    <name evidence="4" type="ORF">Gferi_17800</name>
</gene>
<dbReference type="KEGG" id="gfe:Gferi_04955"/>
<protein>
    <submittedName>
        <fullName evidence="4">IS91 family transposase</fullName>
    </submittedName>
</protein>
<name>A0A1D8GK10_9FIRM</name>
<dbReference type="InterPro" id="IPR007069">
    <property type="entry name" value="Transposase_32"/>
</dbReference>
<dbReference type="NCBIfam" id="NF033538">
    <property type="entry name" value="transpos_IS91"/>
    <property type="match status" value="1"/>
</dbReference>
<dbReference type="EMBL" id="CP017269">
    <property type="protein sequence ID" value="AOT68959.1"/>
    <property type="molecule type" value="Genomic_DNA"/>
</dbReference>
<evidence type="ECO:0000313" key="4">
    <source>
        <dbReference type="EMBL" id="AOT71244.1"/>
    </source>
</evidence>
<dbReference type="STRING" id="1424294.Gferi_04955"/>
<evidence type="ECO:0000259" key="2">
    <source>
        <dbReference type="Pfam" id="PF14319"/>
    </source>
</evidence>
<dbReference type="InterPro" id="IPR026889">
    <property type="entry name" value="Zn_Tnp"/>
</dbReference>
<dbReference type="Proteomes" id="UP000095743">
    <property type="component" value="Chromosome"/>
</dbReference>
<keyword evidence="5" id="KW-1185">Reference proteome</keyword>
<dbReference type="PANTHER" id="PTHR37023">
    <property type="entry name" value="TRANSPOSASE"/>
    <property type="match status" value="1"/>
</dbReference>
<evidence type="ECO:0000259" key="1">
    <source>
        <dbReference type="Pfam" id="PF04986"/>
    </source>
</evidence>
<proteinExistence type="predicted"/>
<sequence>MVELQDIFNQYGQGYREKHRLPNHILKAMSAIASCRTHTLGGHVDECDSCGHIRVSYNSCRNRHCPKCQTLTKERWIENRKKDLLPVGYFHVVFTMPEELNFMTLLNQREIYSILFKAVSETLLELGRDAKYLGGEIGFISILHTWGQNLMDHPHIHCIVPGGGLSHDGSRWISARKNFFIPVKVLSRKFRGKFLYYLKRIYSEKKLKLVGDVKILKNEVDFKYFVGKLYKKEWVVYCKPPFQSAEHVLEYLGRYTHRVAISNHRIVKLDNGQVTFRWRNYRDGNKKKLMTLTVEEFIRRFLIHILPSRFVKIRHYGILSNRNRKIKITKCKVMMGVVLRKDDNAVVKLSVAELLLKLTGVDITRCPCCEKGKMLTKEKPIPKNCSPPEREIKTA</sequence>
<dbReference type="KEGG" id="gfe:Gferi_17800"/>
<dbReference type="PANTHER" id="PTHR37023:SF1">
    <property type="entry name" value="ISSOD25 TRANSPOSASE TNPA_ISSOD25"/>
    <property type="match status" value="1"/>
</dbReference>
<dbReference type="GO" id="GO:0003677">
    <property type="term" value="F:DNA binding"/>
    <property type="evidence" value="ECO:0007669"/>
    <property type="project" value="InterPro"/>
</dbReference>
<dbReference type="AlphaFoldDB" id="A0A1D8GK10"/>
<reference evidence="4 5" key="1">
    <citation type="submission" date="2016-09" db="EMBL/GenBank/DDBJ databases">
        <title>Genomic analysis reveals versatility of anaerobic energy metabolism of Geosporobacter ferrireducens IRF9 of phylum Firmicutes.</title>
        <authorList>
            <person name="Kim S.-J."/>
        </authorList>
    </citation>
    <scope>NUCLEOTIDE SEQUENCE [LARGE SCALE GENOMIC DNA]</scope>
    <source>
        <strain evidence="4 5">IRF9</strain>
    </source>
</reference>
<organism evidence="4 5">
    <name type="scientific">Geosporobacter ferrireducens</name>
    <dbReference type="NCBI Taxonomy" id="1424294"/>
    <lineage>
        <taxon>Bacteria</taxon>
        <taxon>Bacillati</taxon>
        <taxon>Bacillota</taxon>
        <taxon>Clostridia</taxon>
        <taxon>Peptostreptococcales</taxon>
        <taxon>Thermotaleaceae</taxon>
        <taxon>Geosporobacter</taxon>
    </lineage>
</organism>
<dbReference type="InterPro" id="IPR054832">
    <property type="entry name" value="transpos_IS91"/>
</dbReference>
<dbReference type="RefSeq" id="WP_069974525.1">
    <property type="nucleotide sequence ID" value="NZ_CP017269.1"/>
</dbReference>
<feature type="domain" description="Transposase zinc-binding" evidence="2">
    <location>
        <begin position="7"/>
        <end position="96"/>
    </location>
</feature>
<dbReference type="Pfam" id="PF14319">
    <property type="entry name" value="Zn_Tnp_IS91"/>
    <property type="match status" value="1"/>
</dbReference>
<evidence type="ECO:0000313" key="5">
    <source>
        <dbReference type="Proteomes" id="UP000095743"/>
    </source>
</evidence>
<accession>A0A1D8GK10</accession>
<dbReference type="OrthoDB" id="9791273at2"/>
<dbReference type="EMBL" id="CP017269">
    <property type="protein sequence ID" value="AOT71244.1"/>
    <property type="molecule type" value="Genomic_DNA"/>
</dbReference>
<evidence type="ECO:0000313" key="3">
    <source>
        <dbReference type="EMBL" id="AOT68959.1"/>
    </source>
</evidence>
<dbReference type="GO" id="GO:0004803">
    <property type="term" value="F:transposase activity"/>
    <property type="evidence" value="ECO:0007669"/>
    <property type="project" value="InterPro"/>
</dbReference>
<feature type="domain" description="Transposase IS801/IS1294" evidence="1">
    <location>
        <begin position="138"/>
        <end position="323"/>
    </location>
</feature>
<dbReference type="Pfam" id="PF04986">
    <property type="entry name" value="Y2_Tnp"/>
    <property type="match status" value="1"/>
</dbReference>
<dbReference type="GO" id="GO:0006313">
    <property type="term" value="P:DNA transposition"/>
    <property type="evidence" value="ECO:0007669"/>
    <property type="project" value="InterPro"/>
</dbReference>